<organism evidence="4 5">
    <name type="scientific">Heterodermia speciosa</name>
    <dbReference type="NCBI Taxonomy" id="116794"/>
    <lineage>
        <taxon>Eukaryota</taxon>
        <taxon>Fungi</taxon>
        <taxon>Dikarya</taxon>
        <taxon>Ascomycota</taxon>
        <taxon>Pezizomycotina</taxon>
        <taxon>Lecanoromycetes</taxon>
        <taxon>OSLEUM clade</taxon>
        <taxon>Lecanoromycetidae</taxon>
        <taxon>Caliciales</taxon>
        <taxon>Physciaceae</taxon>
        <taxon>Heterodermia</taxon>
    </lineage>
</organism>
<dbReference type="PROSITE" id="PS00028">
    <property type="entry name" value="ZINC_FINGER_C2H2_1"/>
    <property type="match status" value="1"/>
</dbReference>
<reference evidence="4" key="1">
    <citation type="submission" date="2021-03" db="EMBL/GenBank/DDBJ databases">
        <authorList>
            <person name="Tagirdzhanova G."/>
        </authorList>
    </citation>
    <scope>NUCLEOTIDE SEQUENCE</scope>
</reference>
<dbReference type="OrthoDB" id="10261408at2759"/>
<dbReference type="GO" id="GO:0008270">
    <property type="term" value="F:zinc ion binding"/>
    <property type="evidence" value="ECO:0007669"/>
    <property type="project" value="UniProtKB-KW"/>
</dbReference>
<feature type="compositionally biased region" description="Polar residues" evidence="2">
    <location>
        <begin position="588"/>
        <end position="598"/>
    </location>
</feature>
<feature type="domain" description="C2H2-type" evidence="3">
    <location>
        <begin position="689"/>
        <end position="719"/>
    </location>
</feature>
<dbReference type="InterPro" id="IPR013087">
    <property type="entry name" value="Znf_C2H2_type"/>
</dbReference>
<feature type="compositionally biased region" description="Low complexity" evidence="2">
    <location>
        <begin position="368"/>
        <end position="383"/>
    </location>
</feature>
<protein>
    <recommendedName>
        <fullName evidence="3">C2H2-type domain-containing protein</fullName>
    </recommendedName>
</protein>
<evidence type="ECO:0000256" key="2">
    <source>
        <dbReference type="SAM" id="MobiDB-lite"/>
    </source>
</evidence>
<feature type="compositionally biased region" description="Polar residues" evidence="2">
    <location>
        <begin position="557"/>
        <end position="566"/>
    </location>
</feature>
<feature type="region of interest" description="Disordered" evidence="2">
    <location>
        <begin position="557"/>
        <end position="653"/>
    </location>
</feature>
<keyword evidence="1" id="KW-0863">Zinc-finger</keyword>
<dbReference type="AlphaFoldDB" id="A0A8H3ER18"/>
<dbReference type="Gene3D" id="3.30.160.60">
    <property type="entry name" value="Classic Zinc Finger"/>
    <property type="match status" value="1"/>
</dbReference>
<name>A0A8H3ER18_9LECA</name>
<keyword evidence="1" id="KW-0862">Zinc</keyword>
<feature type="compositionally biased region" description="Polar residues" evidence="2">
    <location>
        <begin position="605"/>
        <end position="620"/>
    </location>
</feature>
<feature type="compositionally biased region" description="Low complexity" evidence="2">
    <location>
        <begin position="635"/>
        <end position="653"/>
    </location>
</feature>
<feature type="compositionally biased region" description="Low complexity" evidence="2">
    <location>
        <begin position="567"/>
        <end position="587"/>
    </location>
</feature>
<dbReference type="Proteomes" id="UP000664521">
    <property type="component" value="Unassembled WGS sequence"/>
</dbReference>
<feature type="region of interest" description="Disordered" evidence="2">
    <location>
        <begin position="358"/>
        <end position="383"/>
    </location>
</feature>
<comment type="caution">
    <text evidence="4">The sequence shown here is derived from an EMBL/GenBank/DDBJ whole genome shotgun (WGS) entry which is preliminary data.</text>
</comment>
<evidence type="ECO:0000256" key="1">
    <source>
        <dbReference type="PROSITE-ProRule" id="PRU00042"/>
    </source>
</evidence>
<dbReference type="EMBL" id="CAJPDS010000008">
    <property type="protein sequence ID" value="CAF9910068.1"/>
    <property type="molecule type" value="Genomic_DNA"/>
</dbReference>
<evidence type="ECO:0000313" key="4">
    <source>
        <dbReference type="EMBL" id="CAF9910068.1"/>
    </source>
</evidence>
<dbReference type="PROSITE" id="PS50157">
    <property type="entry name" value="ZINC_FINGER_C2H2_2"/>
    <property type="match status" value="1"/>
</dbReference>
<gene>
    <name evidence="4" type="ORF">HETSPECPRED_009595</name>
</gene>
<sequence>MEANALSPLGGTYDKDDGQEAAELATSDPLFNSAQLGDTFIAELPGSYQDDRLSHTRLRPPSHYGPFSLSLYFRETEGIVSPISSNFGGQYHIDSRFVNMTSPISPLDPRHKTSWSTSGEDIDSLEIEANPGNVVASKIADGDLKMDPGSAADLGVEQSYEEALAPSKTRSKTRDTTGRCLQTIRSERLVEELDALVCGLHDHWATFLPDRALYSPLSSAHRTSEELQHASYNNNLCGLSPFEAGLRALQQCFQGSAPVTFEGVFSIVQLAYACAYLLNEADYSWQVLFEDALQWQYLIQSEHDRALYVNIVNSLWSPSPSPRQMSQVVDISENKILALLQVPDRDLEKMDLDEGKTTAATERPIIQPAPSSHVDSDSPSPGSSCAIAMREGSIIRTCSRYLDAIEYINIISRCHEAFTGQEIVAIHPTTNEQVLNAAIIVPLLQWYGVDGFRPGLLDTQNKLGQGILRNVREVEVMLVAVAKNSHQQATMEKAYLETLSALCDSAMQQANSSWRDRYFAAYVDGVLATSLEHRNRQQQSLINRAKRPAPINTALANSGQAKSDSQLVSSNLPSAGSSAGLSLKDSLPSSATSSSIETPTVAAWSRNTSANNSNWTTPQVSPEKHIFTLPPQGPPVSTTSSASPPSPTNPTSNTSLCHICNAAFSGNLQYRTSNLRRHERTVHRRLSKLLCPEPGCGVECGRSDNLRKHRRTAHGVEEPVRRHVRGKRRRGSEIAKITNWI</sequence>
<accession>A0A8H3ER18</accession>
<evidence type="ECO:0000313" key="5">
    <source>
        <dbReference type="Proteomes" id="UP000664521"/>
    </source>
</evidence>
<proteinExistence type="predicted"/>
<keyword evidence="5" id="KW-1185">Reference proteome</keyword>
<keyword evidence="1" id="KW-0479">Metal-binding</keyword>
<evidence type="ECO:0000259" key="3">
    <source>
        <dbReference type="PROSITE" id="PS50157"/>
    </source>
</evidence>